<dbReference type="KEGG" id="maer:DAI18_09295"/>
<dbReference type="Proteomes" id="UP000244173">
    <property type="component" value="Chromosome"/>
</dbReference>
<dbReference type="InterPro" id="IPR007481">
    <property type="entry name" value="SspB"/>
</dbReference>
<keyword evidence="3" id="KW-1185">Reference proteome</keyword>
<dbReference type="PANTHER" id="PTHR37486">
    <property type="entry name" value="STRINGENT STARVATION PROTEIN B"/>
    <property type="match status" value="1"/>
</dbReference>
<protein>
    <submittedName>
        <fullName evidence="2">ClpXP protease specificity-enhancing factor</fullName>
    </submittedName>
</protein>
<dbReference type="RefSeq" id="WP_028499547.1">
    <property type="nucleotide sequence ID" value="NZ_CALFSO010000053.1"/>
</dbReference>
<accession>A0A2S0PA59</accession>
<dbReference type="NCBIfam" id="NF008769">
    <property type="entry name" value="PRK11798.2-5"/>
    <property type="match status" value="1"/>
</dbReference>
<dbReference type="OrthoDB" id="9797358at2"/>
<dbReference type="PANTHER" id="PTHR37486:SF1">
    <property type="entry name" value="STRINGENT STARVATION PROTEIN B"/>
    <property type="match status" value="1"/>
</dbReference>
<evidence type="ECO:0000313" key="3">
    <source>
        <dbReference type="Proteomes" id="UP000244173"/>
    </source>
</evidence>
<sequence length="144" mass="15765">MTTSTKPYLIRALWSWCVDNGYTPHLAVWVDERTQVPRQFVRDNEIVLNIGNTATHGLDIGNDWITFSARFGGVAHAIRVPVGNVVSVFARETGEGMGFELEVDETPERPALQAVEDRDDDPTPPAGPDAGGTPPARGKLRIVK</sequence>
<dbReference type="EMBL" id="CP028519">
    <property type="protein sequence ID" value="AVY94212.1"/>
    <property type="molecule type" value="Genomic_DNA"/>
</dbReference>
<organism evidence="2 3">
    <name type="scientific">Microvirgula aerodenitrificans</name>
    <dbReference type="NCBI Taxonomy" id="57480"/>
    <lineage>
        <taxon>Bacteria</taxon>
        <taxon>Pseudomonadati</taxon>
        <taxon>Pseudomonadota</taxon>
        <taxon>Betaproteobacteria</taxon>
        <taxon>Neisseriales</taxon>
        <taxon>Aquaspirillaceae</taxon>
        <taxon>Microvirgula</taxon>
    </lineage>
</organism>
<reference evidence="2 3" key="1">
    <citation type="submission" date="2018-04" db="EMBL/GenBank/DDBJ databases">
        <title>Denitrifier Microvirgula.</title>
        <authorList>
            <person name="Anderson E."/>
            <person name="Jang J."/>
            <person name="Ishii S."/>
        </authorList>
    </citation>
    <scope>NUCLEOTIDE SEQUENCE [LARGE SCALE GENOMIC DNA]</scope>
    <source>
        <strain evidence="2 3">BE2.4</strain>
    </source>
</reference>
<dbReference type="STRING" id="1122240.GCA_000620105_02538"/>
<dbReference type="AlphaFoldDB" id="A0A2S0PA59"/>
<keyword evidence="2" id="KW-0645">Protease</keyword>
<dbReference type="PIRSF" id="PIRSF005276">
    <property type="entry name" value="SspB"/>
    <property type="match status" value="1"/>
</dbReference>
<dbReference type="InterPro" id="IPR036760">
    <property type="entry name" value="SspB-like_sf"/>
</dbReference>
<dbReference type="GO" id="GO:0008233">
    <property type="term" value="F:peptidase activity"/>
    <property type="evidence" value="ECO:0007669"/>
    <property type="project" value="UniProtKB-KW"/>
</dbReference>
<proteinExistence type="predicted"/>
<dbReference type="Pfam" id="PF04386">
    <property type="entry name" value="SspB"/>
    <property type="match status" value="1"/>
</dbReference>
<evidence type="ECO:0000313" key="2">
    <source>
        <dbReference type="EMBL" id="AVY94212.1"/>
    </source>
</evidence>
<dbReference type="GO" id="GO:0006508">
    <property type="term" value="P:proteolysis"/>
    <property type="evidence" value="ECO:0007669"/>
    <property type="project" value="UniProtKB-KW"/>
</dbReference>
<keyword evidence="2" id="KW-0378">Hydrolase</keyword>
<feature type="region of interest" description="Disordered" evidence="1">
    <location>
        <begin position="98"/>
        <end position="144"/>
    </location>
</feature>
<dbReference type="Gene3D" id="2.30.30.220">
    <property type="entry name" value="SspB-like"/>
    <property type="match status" value="1"/>
</dbReference>
<evidence type="ECO:0000256" key="1">
    <source>
        <dbReference type="SAM" id="MobiDB-lite"/>
    </source>
</evidence>
<gene>
    <name evidence="2" type="ORF">DAI18_09295</name>
</gene>
<dbReference type="SUPFAM" id="SSF101738">
    <property type="entry name" value="SspB-like"/>
    <property type="match status" value="1"/>
</dbReference>
<name>A0A2S0PA59_9NEIS</name>